<dbReference type="InterPro" id="IPR038717">
    <property type="entry name" value="Tc1-like_DDE_dom"/>
</dbReference>
<accession>A0A914CG86</accession>
<dbReference type="Gene3D" id="3.30.420.10">
    <property type="entry name" value="Ribonuclease H-like superfamily/Ribonuclease H"/>
    <property type="match status" value="1"/>
</dbReference>
<evidence type="ECO:0000259" key="3">
    <source>
        <dbReference type="Pfam" id="PF13358"/>
    </source>
</evidence>
<dbReference type="PANTHER" id="PTHR23022:SF134">
    <property type="entry name" value="TRANSPOSABLE ELEMENT TC1 TRANSPOSASE"/>
    <property type="match status" value="1"/>
</dbReference>
<evidence type="ECO:0000259" key="2">
    <source>
        <dbReference type="Pfam" id="PF01498"/>
    </source>
</evidence>
<dbReference type="GO" id="GO:0006313">
    <property type="term" value="P:DNA transposition"/>
    <property type="evidence" value="ECO:0007669"/>
    <property type="project" value="InterPro"/>
</dbReference>
<organism evidence="4 5">
    <name type="scientific">Acrobeloides nanus</name>
    <dbReference type="NCBI Taxonomy" id="290746"/>
    <lineage>
        <taxon>Eukaryota</taxon>
        <taxon>Metazoa</taxon>
        <taxon>Ecdysozoa</taxon>
        <taxon>Nematoda</taxon>
        <taxon>Chromadorea</taxon>
        <taxon>Rhabditida</taxon>
        <taxon>Tylenchina</taxon>
        <taxon>Cephalobomorpha</taxon>
        <taxon>Cephaloboidea</taxon>
        <taxon>Cephalobidae</taxon>
        <taxon>Acrobeloides</taxon>
    </lineage>
</organism>
<dbReference type="SUPFAM" id="SSF46689">
    <property type="entry name" value="Homeodomain-like"/>
    <property type="match status" value="1"/>
</dbReference>
<name>A0A914CG86_9BILA</name>
<proteinExistence type="predicted"/>
<evidence type="ECO:0000256" key="1">
    <source>
        <dbReference type="ARBA" id="ARBA00004123"/>
    </source>
</evidence>
<keyword evidence="4" id="KW-1185">Reference proteome</keyword>
<evidence type="ECO:0000313" key="4">
    <source>
        <dbReference type="Proteomes" id="UP000887540"/>
    </source>
</evidence>
<dbReference type="GO" id="GO:0005634">
    <property type="term" value="C:nucleus"/>
    <property type="evidence" value="ECO:0007669"/>
    <property type="project" value="UniProtKB-SubCell"/>
</dbReference>
<feature type="domain" description="Transposase Tc1-like" evidence="2">
    <location>
        <begin position="70"/>
        <end position="140"/>
    </location>
</feature>
<dbReference type="GO" id="GO:0015074">
    <property type="term" value="P:DNA integration"/>
    <property type="evidence" value="ECO:0007669"/>
    <property type="project" value="InterPro"/>
</dbReference>
<evidence type="ECO:0000313" key="5">
    <source>
        <dbReference type="WBParaSite" id="ACRNAN_scaffold10493.g28652.t1"/>
    </source>
</evidence>
<dbReference type="Pfam" id="PF13358">
    <property type="entry name" value="DDE_3"/>
    <property type="match status" value="1"/>
</dbReference>
<dbReference type="InterPro" id="IPR052338">
    <property type="entry name" value="Transposase_5"/>
</dbReference>
<dbReference type="Proteomes" id="UP000887540">
    <property type="component" value="Unplaced"/>
</dbReference>
<dbReference type="InterPro" id="IPR009057">
    <property type="entry name" value="Homeodomain-like_sf"/>
</dbReference>
<dbReference type="PANTHER" id="PTHR23022">
    <property type="entry name" value="TRANSPOSABLE ELEMENT-RELATED"/>
    <property type="match status" value="1"/>
</dbReference>
<dbReference type="Gene3D" id="1.10.10.10">
    <property type="entry name" value="Winged helix-like DNA-binding domain superfamily/Winged helix DNA-binding domain"/>
    <property type="match status" value="1"/>
</dbReference>
<dbReference type="InterPro" id="IPR036397">
    <property type="entry name" value="RNaseH_sf"/>
</dbReference>
<dbReference type="InterPro" id="IPR002492">
    <property type="entry name" value="Transposase_Tc1-like"/>
</dbReference>
<dbReference type="GO" id="GO:0003677">
    <property type="term" value="F:DNA binding"/>
    <property type="evidence" value="ECO:0007669"/>
    <property type="project" value="InterPro"/>
</dbReference>
<dbReference type="WBParaSite" id="ACRNAN_scaffold10493.g28652.t1">
    <property type="protein sequence ID" value="ACRNAN_scaffold10493.g28652.t1"/>
    <property type="gene ID" value="ACRNAN_scaffold10493.g28652"/>
</dbReference>
<comment type="subcellular location">
    <subcellularLocation>
        <location evidence="1">Nucleus</location>
    </subcellularLocation>
</comment>
<dbReference type="Pfam" id="PF01498">
    <property type="entry name" value="HTH_Tnp_Tc3_2"/>
    <property type="match status" value="1"/>
</dbReference>
<feature type="domain" description="Tc1-like transposase DDE" evidence="3">
    <location>
        <begin position="150"/>
        <end position="306"/>
    </location>
</feature>
<protein>
    <submittedName>
        <fullName evidence="5">Transposase</fullName>
    </submittedName>
</protein>
<dbReference type="AlphaFoldDB" id="A0A914CG86"/>
<sequence>MPKAKIIKSPIKKLIVEAKESGKTDRDVAKQFHVEHTTVSKIYRRWKTEKTVKRRPKSGRPRKLTARDERTLVNYVKADPKRTSVDAKKAAQTDLGKEISETTAKRLLRGKGLWGRRPAKKPLISEKNRKARLAYAKKYRSIDPNLWNEVLWSDWTKINLVGSDGIKYVRRPKGKRYHRKYITPTLKHGGGSIMVWGCFYANGVGPLVRRDEKVTSPVYRDVLENHMLPFSCQEYPRIGIFMQDNDPKQGSPYVARSSKLMREWFRRKGILVLDHLPQSPDLNPIEHLWEELKRRAKGKKFRNKDEAWAFYRDEWAKIPQETLQKLVDSMPRRMQAVIDSKGYPTKY</sequence>
<reference evidence="5" key="1">
    <citation type="submission" date="2022-11" db="UniProtKB">
        <authorList>
            <consortium name="WormBaseParasite"/>
        </authorList>
    </citation>
    <scope>IDENTIFICATION</scope>
</reference>
<dbReference type="InterPro" id="IPR036388">
    <property type="entry name" value="WH-like_DNA-bd_sf"/>
</dbReference>